<proteinExistence type="predicted"/>
<name>A0A813HX50_POLGL</name>
<dbReference type="Proteomes" id="UP000654075">
    <property type="component" value="Unassembled WGS sequence"/>
</dbReference>
<evidence type="ECO:0000313" key="2">
    <source>
        <dbReference type="Proteomes" id="UP000654075"/>
    </source>
</evidence>
<keyword evidence="2" id="KW-1185">Reference proteome</keyword>
<reference evidence="1" key="1">
    <citation type="submission" date="2021-02" db="EMBL/GenBank/DDBJ databases">
        <authorList>
            <person name="Dougan E. K."/>
            <person name="Rhodes N."/>
            <person name="Thang M."/>
            <person name="Chan C."/>
        </authorList>
    </citation>
    <scope>NUCLEOTIDE SEQUENCE</scope>
</reference>
<feature type="non-terminal residue" evidence="1">
    <location>
        <position position="92"/>
    </location>
</feature>
<evidence type="ECO:0000313" key="1">
    <source>
        <dbReference type="EMBL" id="CAE8643124.1"/>
    </source>
</evidence>
<dbReference type="AlphaFoldDB" id="A0A813HX50"/>
<dbReference type="EMBL" id="CAJNNV010033273">
    <property type="protein sequence ID" value="CAE8643124.1"/>
    <property type="molecule type" value="Genomic_DNA"/>
</dbReference>
<gene>
    <name evidence="1" type="ORF">PGLA1383_LOCUS57492</name>
</gene>
<sequence length="92" mass="9747">MASSTMGGFDGALMWHNNAAMAGAGNSNFNNAAMAGAGRMVGSMGHTSVKTVDVVLEADLLATFCRRGRRRLRDIQSSSQTVLKLDRCRGVL</sequence>
<comment type="caution">
    <text evidence="1">The sequence shown here is derived from an EMBL/GenBank/DDBJ whole genome shotgun (WGS) entry which is preliminary data.</text>
</comment>
<protein>
    <submittedName>
        <fullName evidence="1">Uncharacterized protein</fullName>
    </submittedName>
</protein>
<organism evidence="1 2">
    <name type="scientific">Polarella glacialis</name>
    <name type="common">Dinoflagellate</name>
    <dbReference type="NCBI Taxonomy" id="89957"/>
    <lineage>
        <taxon>Eukaryota</taxon>
        <taxon>Sar</taxon>
        <taxon>Alveolata</taxon>
        <taxon>Dinophyceae</taxon>
        <taxon>Suessiales</taxon>
        <taxon>Suessiaceae</taxon>
        <taxon>Polarella</taxon>
    </lineage>
</organism>
<accession>A0A813HX50</accession>